<dbReference type="NCBIfam" id="TIGR01494">
    <property type="entry name" value="ATPase_P-type"/>
    <property type="match status" value="1"/>
</dbReference>
<dbReference type="InterPro" id="IPR044492">
    <property type="entry name" value="P_typ_ATPase_HD_dom"/>
</dbReference>
<protein>
    <submittedName>
        <fullName evidence="18">Heavy metal translocating P-type ATPase</fullName>
    </submittedName>
</protein>
<dbReference type="GO" id="GO:0005507">
    <property type="term" value="F:copper ion binding"/>
    <property type="evidence" value="ECO:0007669"/>
    <property type="project" value="TreeGrafter"/>
</dbReference>
<evidence type="ECO:0000256" key="7">
    <source>
        <dbReference type="ARBA" id="ARBA00022723"/>
    </source>
</evidence>
<evidence type="ECO:0000256" key="10">
    <source>
        <dbReference type="ARBA" id="ARBA00022842"/>
    </source>
</evidence>
<dbReference type="GO" id="GO:0005524">
    <property type="term" value="F:ATP binding"/>
    <property type="evidence" value="ECO:0007669"/>
    <property type="project" value="UniProtKB-UniRule"/>
</dbReference>
<dbReference type="InterPro" id="IPR008250">
    <property type="entry name" value="ATPase_P-typ_transduc_dom_A_sf"/>
</dbReference>
<keyword evidence="8 15" id="KW-0547">Nucleotide-binding</keyword>
<dbReference type="SUPFAM" id="SSF81653">
    <property type="entry name" value="Calcium ATPase, transduction domain A"/>
    <property type="match status" value="1"/>
</dbReference>
<dbReference type="InterPro" id="IPR023298">
    <property type="entry name" value="ATPase_P-typ_TM_dom_sf"/>
</dbReference>
<organism evidence="18 19">
    <name type="scientific">Leptonema illini</name>
    <dbReference type="NCBI Taxonomy" id="183"/>
    <lineage>
        <taxon>Bacteria</taxon>
        <taxon>Pseudomonadati</taxon>
        <taxon>Spirochaetota</taxon>
        <taxon>Spirochaetia</taxon>
        <taxon>Leptospirales</taxon>
        <taxon>Leptospiraceae</taxon>
        <taxon>Leptonema</taxon>
    </lineage>
</organism>
<dbReference type="GO" id="GO:0055070">
    <property type="term" value="P:copper ion homeostasis"/>
    <property type="evidence" value="ECO:0007669"/>
    <property type="project" value="TreeGrafter"/>
</dbReference>
<dbReference type="PRINTS" id="PR00119">
    <property type="entry name" value="CATATPASE"/>
</dbReference>
<reference evidence="18 19" key="1">
    <citation type="submission" date="2019-10" db="EMBL/GenBank/DDBJ databases">
        <title>Extracellular Electron Transfer in a Candidatus Methanoperedens spp. Enrichment Culture.</title>
        <authorList>
            <person name="Berger S."/>
            <person name="Rangel Shaw D."/>
            <person name="Berben T."/>
            <person name="In 'T Zandt M."/>
            <person name="Frank J."/>
            <person name="Reimann J."/>
            <person name="Jetten M.S.M."/>
            <person name="Welte C.U."/>
        </authorList>
    </citation>
    <scope>NUCLEOTIDE SEQUENCE [LARGE SCALE GENOMIC DNA]</scope>
    <source>
        <strain evidence="18">SB12</strain>
    </source>
</reference>
<dbReference type="GO" id="GO:0016887">
    <property type="term" value="F:ATP hydrolysis activity"/>
    <property type="evidence" value="ECO:0007669"/>
    <property type="project" value="InterPro"/>
</dbReference>
<evidence type="ECO:0000313" key="18">
    <source>
        <dbReference type="EMBL" id="KAB2932993.1"/>
    </source>
</evidence>
<dbReference type="SFLD" id="SFLDG00002">
    <property type="entry name" value="C1.7:_P-type_atpase_like"/>
    <property type="match status" value="1"/>
</dbReference>
<comment type="similarity">
    <text evidence="2 15">Belongs to the cation transport ATPase (P-type) (TC 3.A.3) family. Type IB subfamily.</text>
</comment>
<dbReference type="SUPFAM" id="SSF81665">
    <property type="entry name" value="Calcium ATPase, transmembrane domain M"/>
    <property type="match status" value="1"/>
</dbReference>
<evidence type="ECO:0000256" key="15">
    <source>
        <dbReference type="RuleBase" id="RU362081"/>
    </source>
</evidence>
<dbReference type="Pfam" id="PF00122">
    <property type="entry name" value="E1-E2_ATPase"/>
    <property type="match status" value="1"/>
</dbReference>
<dbReference type="NCBIfam" id="TIGR01525">
    <property type="entry name" value="ATPase-IB_hvy"/>
    <property type="match status" value="1"/>
</dbReference>
<dbReference type="SUPFAM" id="SSF56784">
    <property type="entry name" value="HAD-like"/>
    <property type="match status" value="1"/>
</dbReference>
<feature type="transmembrane region" description="Helical" evidence="15">
    <location>
        <begin position="313"/>
        <end position="341"/>
    </location>
</feature>
<feature type="transmembrane region" description="Helical" evidence="15">
    <location>
        <begin position="644"/>
        <end position="663"/>
    </location>
</feature>
<evidence type="ECO:0000256" key="11">
    <source>
        <dbReference type="ARBA" id="ARBA00022967"/>
    </source>
</evidence>
<feature type="domain" description="P-type ATPase A" evidence="17">
    <location>
        <begin position="164"/>
        <end position="264"/>
    </location>
</feature>
<dbReference type="InterPro" id="IPR023214">
    <property type="entry name" value="HAD_sf"/>
</dbReference>
<evidence type="ECO:0000256" key="2">
    <source>
        <dbReference type="ARBA" id="ARBA00006024"/>
    </source>
</evidence>
<dbReference type="SFLD" id="SFLDF00027">
    <property type="entry name" value="p-type_atpase"/>
    <property type="match status" value="1"/>
</dbReference>
<evidence type="ECO:0000313" key="19">
    <source>
        <dbReference type="Proteomes" id="UP000460298"/>
    </source>
</evidence>
<evidence type="ECO:0000256" key="1">
    <source>
        <dbReference type="ARBA" id="ARBA00004651"/>
    </source>
</evidence>
<keyword evidence="12 15" id="KW-1133">Transmembrane helix</keyword>
<dbReference type="NCBIfam" id="TIGR01511">
    <property type="entry name" value="ATPase-IB1_Cu"/>
    <property type="match status" value="1"/>
</dbReference>
<dbReference type="AlphaFoldDB" id="A0A833H237"/>
<evidence type="ECO:0000256" key="8">
    <source>
        <dbReference type="ARBA" id="ARBA00022741"/>
    </source>
</evidence>
<evidence type="ECO:0000256" key="14">
    <source>
        <dbReference type="ARBA" id="ARBA00023136"/>
    </source>
</evidence>
<dbReference type="PROSITE" id="PS00154">
    <property type="entry name" value="ATPASE_E1_E2"/>
    <property type="match status" value="1"/>
</dbReference>
<feature type="transmembrane region" description="Helical" evidence="15">
    <location>
        <begin position="38"/>
        <end position="59"/>
    </location>
</feature>
<dbReference type="InterPro" id="IPR036412">
    <property type="entry name" value="HAD-like_sf"/>
</dbReference>
<evidence type="ECO:0000256" key="16">
    <source>
        <dbReference type="SAM" id="MobiDB-lite"/>
    </source>
</evidence>
<accession>A0A833H237</accession>
<dbReference type="InterPro" id="IPR023299">
    <property type="entry name" value="ATPase_P-typ_cyto_dom_N"/>
</dbReference>
<feature type="transmembrane region" description="Helical" evidence="15">
    <location>
        <begin position="129"/>
        <end position="146"/>
    </location>
</feature>
<sequence>MDHTHHAEHQPHSSSTETSEPHKHHDHSSMIDDFRRRFFFSLTLTIPILILSDMIQHWIGYTIDFAGRHYLLFAMGSAIFIYGGMPFLKGIVAESRSLKPGMMTLIAVAITTAFLYSVAITFGLEGNDFYWELATLISIMLLGHWIEMRSVQSTSRSLELLAKLMPAEAHLIHGDHIMDVAIDRLKPGDLILIKANEKVPADSIIIEGESYIDESMLTGESRPIKRKQDDRLIGGSINGAQSLKARVTSTGKESYLNKVINLVQEAQATKSKTQHLADRAARYLTFISIGLGTLTFALSLMTGSTMEYAIERMVTIMVIACPHALGLAIPLVVAISTGAAAQKGLLIRNRTAFENSRLINAIVFDKTGTLTEGAFRVQRIESLSQGFAEAEILRLSASLEMHSEHPIARGIVAAAREQGLPLIDVTDFKSLTARGIEGKLDGDVFRMVSPGYLQAESISIPAVETDGSETIVYLLREKHLVGRLTLADAIRPESKDAVQFLQASGVKVFMATGDNRKTADAVSNRLGLDGVYSELLPHQKVEIITDLQKTGHYVAMTGDGVNDAPALAQADVGIAVGAGTDVAAETADIVLVNSNPSDIAALIAYGRATYRKMIQNLIWATGYNVIALPLATGFIPGIAISPAIGAVFMSLSTVVVALNAQLLRRRLR</sequence>
<feature type="compositionally biased region" description="Basic and acidic residues" evidence="16">
    <location>
        <begin position="1"/>
        <end position="11"/>
    </location>
</feature>
<evidence type="ECO:0000256" key="12">
    <source>
        <dbReference type="ARBA" id="ARBA00022989"/>
    </source>
</evidence>
<evidence type="ECO:0000256" key="13">
    <source>
        <dbReference type="ARBA" id="ARBA00023065"/>
    </source>
</evidence>
<dbReference type="InterPro" id="IPR018303">
    <property type="entry name" value="ATPase_P-typ_P_site"/>
</dbReference>
<keyword evidence="5" id="KW-0597">Phosphoprotein</keyword>
<keyword evidence="11" id="KW-1278">Translocase</keyword>
<keyword evidence="4 15" id="KW-1003">Cell membrane</keyword>
<proteinExistence type="inferred from homology"/>
<dbReference type="SFLD" id="SFLDS00003">
    <property type="entry name" value="Haloacid_Dehalogenase"/>
    <property type="match status" value="1"/>
</dbReference>
<feature type="region of interest" description="Disordered" evidence="16">
    <location>
        <begin position="1"/>
        <end position="27"/>
    </location>
</feature>
<dbReference type="GO" id="GO:0043682">
    <property type="term" value="F:P-type divalent copper transporter activity"/>
    <property type="evidence" value="ECO:0007669"/>
    <property type="project" value="TreeGrafter"/>
</dbReference>
<comment type="subcellular location">
    <subcellularLocation>
        <location evidence="1">Cell membrane</location>
        <topology evidence="1">Multi-pass membrane protein</topology>
    </subcellularLocation>
</comment>
<feature type="transmembrane region" description="Helical" evidence="15">
    <location>
        <begin position="617"/>
        <end position="638"/>
    </location>
</feature>
<evidence type="ECO:0000256" key="9">
    <source>
        <dbReference type="ARBA" id="ARBA00022840"/>
    </source>
</evidence>
<comment type="caution">
    <text evidence="18">The sequence shown here is derived from an EMBL/GenBank/DDBJ whole genome shotgun (WGS) entry which is preliminary data.</text>
</comment>
<dbReference type="Proteomes" id="UP000460298">
    <property type="component" value="Unassembled WGS sequence"/>
</dbReference>
<dbReference type="GO" id="GO:0005886">
    <property type="term" value="C:plasma membrane"/>
    <property type="evidence" value="ECO:0007669"/>
    <property type="project" value="UniProtKB-SubCell"/>
</dbReference>
<dbReference type="FunFam" id="2.70.150.10:FF:000002">
    <property type="entry name" value="Copper-transporting ATPase 1, putative"/>
    <property type="match status" value="1"/>
</dbReference>
<feature type="transmembrane region" description="Helical" evidence="15">
    <location>
        <begin position="104"/>
        <end position="123"/>
    </location>
</feature>
<dbReference type="InterPro" id="IPR027256">
    <property type="entry name" value="P-typ_ATPase_IB"/>
</dbReference>
<dbReference type="Gene3D" id="3.40.50.1000">
    <property type="entry name" value="HAD superfamily/HAD-like"/>
    <property type="match status" value="1"/>
</dbReference>
<evidence type="ECO:0000256" key="5">
    <source>
        <dbReference type="ARBA" id="ARBA00022553"/>
    </source>
</evidence>
<dbReference type="InterPro" id="IPR059000">
    <property type="entry name" value="ATPase_P-type_domA"/>
</dbReference>
<keyword evidence="10" id="KW-0460">Magnesium</keyword>
<keyword evidence="3" id="KW-0813">Transport</keyword>
<feature type="transmembrane region" description="Helical" evidence="15">
    <location>
        <begin position="280"/>
        <end position="301"/>
    </location>
</feature>
<feature type="transmembrane region" description="Helical" evidence="15">
    <location>
        <begin position="71"/>
        <end position="92"/>
    </location>
</feature>
<keyword evidence="13" id="KW-0406">Ion transport</keyword>
<evidence type="ECO:0000256" key="4">
    <source>
        <dbReference type="ARBA" id="ARBA00022475"/>
    </source>
</evidence>
<name>A0A833H237_9LEPT</name>
<dbReference type="Gene3D" id="2.70.150.10">
    <property type="entry name" value="Calcium-transporting ATPase, cytoplasmic transduction domain A"/>
    <property type="match status" value="1"/>
</dbReference>
<evidence type="ECO:0000259" key="17">
    <source>
        <dbReference type="Pfam" id="PF00122"/>
    </source>
</evidence>
<dbReference type="PANTHER" id="PTHR43520:SF5">
    <property type="entry name" value="CATION-TRANSPORTING P-TYPE ATPASE-RELATED"/>
    <property type="match status" value="1"/>
</dbReference>
<dbReference type="InterPro" id="IPR001757">
    <property type="entry name" value="P_typ_ATPase"/>
</dbReference>
<dbReference type="Pfam" id="PF00702">
    <property type="entry name" value="Hydrolase"/>
    <property type="match status" value="1"/>
</dbReference>
<keyword evidence="14 15" id="KW-0472">Membrane</keyword>
<keyword evidence="6 15" id="KW-0812">Transmembrane</keyword>
<evidence type="ECO:0000256" key="6">
    <source>
        <dbReference type="ARBA" id="ARBA00022692"/>
    </source>
</evidence>
<dbReference type="PANTHER" id="PTHR43520">
    <property type="entry name" value="ATP7, ISOFORM B"/>
    <property type="match status" value="1"/>
</dbReference>
<gene>
    <name evidence="18" type="ORF">F9K24_08995</name>
</gene>
<dbReference type="EMBL" id="WBUI01000007">
    <property type="protein sequence ID" value="KAB2932993.1"/>
    <property type="molecule type" value="Genomic_DNA"/>
</dbReference>
<keyword evidence="7 15" id="KW-0479">Metal-binding</keyword>
<evidence type="ECO:0000256" key="3">
    <source>
        <dbReference type="ARBA" id="ARBA00022448"/>
    </source>
</evidence>
<keyword evidence="9 15" id="KW-0067">ATP-binding</keyword>
<dbReference type="Gene3D" id="3.40.1110.10">
    <property type="entry name" value="Calcium-transporting ATPase, cytoplasmic domain N"/>
    <property type="match status" value="1"/>
</dbReference>